<evidence type="ECO:0008006" key="4">
    <source>
        <dbReference type="Google" id="ProtNLM"/>
    </source>
</evidence>
<feature type="transmembrane region" description="Helical" evidence="1">
    <location>
        <begin position="35"/>
        <end position="65"/>
    </location>
</feature>
<protein>
    <recommendedName>
        <fullName evidence="4">Amino acid transporter</fullName>
    </recommendedName>
</protein>
<keyword evidence="1" id="KW-0472">Membrane</keyword>
<keyword evidence="1" id="KW-1133">Transmembrane helix</keyword>
<accession>A0ABV7UX26</accession>
<reference evidence="3" key="1">
    <citation type="journal article" date="2019" name="Int. J. Syst. Evol. Microbiol.">
        <title>The Global Catalogue of Microorganisms (GCM) 10K type strain sequencing project: providing services to taxonomists for standard genome sequencing and annotation.</title>
        <authorList>
            <consortium name="The Broad Institute Genomics Platform"/>
            <consortium name="The Broad Institute Genome Sequencing Center for Infectious Disease"/>
            <person name="Wu L."/>
            <person name="Ma J."/>
        </authorList>
    </citation>
    <scope>NUCLEOTIDE SEQUENCE [LARGE SCALE GENOMIC DNA]</scope>
    <source>
        <strain evidence="3">KCTC 42211</strain>
    </source>
</reference>
<dbReference type="Proteomes" id="UP001595724">
    <property type="component" value="Unassembled WGS sequence"/>
</dbReference>
<evidence type="ECO:0000313" key="2">
    <source>
        <dbReference type="EMBL" id="MFC3661515.1"/>
    </source>
</evidence>
<evidence type="ECO:0000313" key="3">
    <source>
        <dbReference type="Proteomes" id="UP001595724"/>
    </source>
</evidence>
<dbReference type="EMBL" id="JBHRYF010000022">
    <property type="protein sequence ID" value="MFC3661515.1"/>
    <property type="molecule type" value="Genomic_DNA"/>
</dbReference>
<feature type="transmembrane region" description="Helical" evidence="1">
    <location>
        <begin position="6"/>
        <end position="23"/>
    </location>
</feature>
<gene>
    <name evidence="2" type="ORF">ACFOM9_15760</name>
</gene>
<organism evidence="2 3">
    <name type="scientific">Luteimonas notoginsengisoli</name>
    <dbReference type="NCBI Taxonomy" id="1578200"/>
    <lineage>
        <taxon>Bacteria</taxon>
        <taxon>Pseudomonadati</taxon>
        <taxon>Pseudomonadota</taxon>
        <taxon>Gammaproteobacteria</taxon>
        <taxon>Lysobacterales</taxon>
        <taxon>Lysobacteraceae</taxon>
        <taxon>Luteimonas</taxon>
    </lineage>
</organism>
<comment type="caution">
    <text evidence="2">The sequence shown here is derived from an EMBL/GenBank/DDBJ whole genome shotgun (WGS) entry which is preliminary data.</text>
</comment>
<dbReference type="RefSeq" id="WP_386713086.1">
    <property type="nucleotide sequence ID" value="NZ_JBHRYF010000022.1"/>
</dbReference>
<keyword evidence="3" id="KW-1185">Reference proteome</keyword>
<keyword evidence="1" id="KW-0812">Transmembrane</keyword>
<sequence>MGEVTLWWGMLFGAIGVGYLVYARRQRAPVPLVCGLGLVLFPCFVSSAWAMVLVGAVLVALPWFVRT</sequence>
<proteinExistence type="predicted"/>
<evidence type="ECO:0000256" key="1">
    <source>
        <dbReference type="SAM" id="Phobius"/>
    </source>
</evidence>
<name>A0ABV7UX26_9GAMM</name>